<keyword evidence="11" id="KW-1161">Viral attachment to host cell</keyword>
<keyword evidence="14" id="KW-1043">Host membrane</keyword>
<sequence>MFLRTVTLIALLSGADSIIKIFSIHPEGSSKVCLSNQSPAEVISYYWSLQMDKLAKENYMCSIGDSIKENMDVNKIRRLVKQVGESPTEISFQCQVADVEKSGMGVSYTFNGIDDTVPGTHLVDCDNGTKSIGVARATGPQINRLVGPPPVLVEVPRLEPKVRGDLAELSRRVSEAKEKEELMTKEREALKSQADLMQVKSSAKFKELEEQIAELKEDIIDREFENNAIKKEMRASEAESVALREEINGLHEILKLEHEAKKEMNRSLEEAKSRIQSGYNMRNQPLRASLGNTKYGVRMTTVLPVLTAFSLLSAGAIASGVNDDPHFFNRQFSAVHKLEESDEESCKKINYGTTCRAFRHLSNITAYPFFNSHHHLMTPLEARAKNIISLEANGVCQLGAQGHSKDCWSEAYKIKAYCPNGHSSAYYLDQEGKIRGAKCEQDHELSEDCSFCRKIKANDQIKLEKGSIQMQDVVCQEGSIDYNGPKVVPKGFCGIGPHAYKKCFQSTHTIENVPFVIFQNKGKMYLDSLILRNPQKNSITAFLCYEHKGQPGGSIKEEQERRELSSVLPTECKQHDSSKTRTCIGDPSFCSVYNCAADNPSIWCQIAENGGALEVLLKGVWVKPKCVGYERTYVRKEVKPKVITHEETCETCVHQCRSDGIIIRSTGFKITSAVACAQGSCVSSHQQPHSEILVPYPGSSQTVGGEIGVHMAHEDEKISSKVRVYCGPQDPCVIHSCILCAHGLINYHCHTALSAFIAFVLLTSCSMIIFLVLWYALRAFRVVPSYMKNPFKWSYALLRWMGLKFMNSMRNRLNEVNENIGWDVEAANGGAQRQARQIRPIPRYATGFLFLSLIMVSHACTDSVIASSKIVSCRLEGGKTLCRVNGVVTIKAGVIGGEACVILKGHTDGQRRHLSIKTLSSEMTCREGQSFWTGQFTPECFSSRRCRLVGECKDDVCQEWNSSAISKEFSSMTDNEYMTENKCFDQCGGWGCSCFNFNPSCLFVHARFVSNRKEAVRVFNCVDWVHKLHLLVTDAQQNQEEVTLASMGSKFFSWGAMSLSLDAESVTSTNSLSFLQSGKGLFALHDEALTDIPREGFIGEIRCASEAAVTTAHTSCKRAPNLIKYRPMMDQAECVSNLVDPFSVFLRGALPQSRNGMTFTSSLDGTGVQAMNSGSIRAQITLNFDDYDIEFETEMTKCEASFLNVTGCYSCNVGARICVKVKSSGSGSFIASSKDKDLVFTAPVSQGTRDICSIVHFSKPEIDEEVFYGCGGEDKMIVIRGTLSAVNPFDDRNQTGGNSIIVNPDDSSWSLLSWFSGFMKWMGGPLKTILLILLYVFLSLIFLFTVLVAFKYLIKVGLTKLIKKEN</sequence>
<dbReference type="Pfam" id="PF07245">
    <property type="entry name" value="Phlebovirus_G2"/>
    <property type="match status" value="1"/>
</dbReference>
<feature type="domain" description="Phlebovirus nonstructural NS-M" evidence="27">
    <location>
        <begin position="20"/>
        <end position="276"/>
    </location>
</feature>
<dbReference type="GO" id="GO:0016020">
    <property type="term" value="C:membrane"/>
    <property type="evidence" value="ECO:0007669"/>
    <property type="project" value="InterPro"/>
</dbReference>
<accession>A0A5C0E4I4</accession>
<evidence type="ECO:0000256" key="5">
    <source>
        <dbReference type="ARBA" id="ARBA00022506"/>
    </source>
</evidence>
<dbReference type="InterPro" id="IPR009878">
    <property type="entry name" value="Phlebovirus_G2_fusion"/>
</dbReference>
<dbReference type="GO" id="GO:0019062">
    <property type="term" value="P:virion attachment to host cell"/>
    <property type="evidence" value="ECO:0007669"/>
    <property type="project" value="UniProtKB-KW"/>
</dbReference>
<dbReference type="SMR" id="A0A5C0E4I4"/>
<dbReference type="InterPro" id="IPR043603">
    <property type="entry name" value="Phlebo_G2_C"/>
</dbReference>
<dbReference type="Pfam" id="PF19019">
    <property type="entry name" value="Phlebo_G2_C"/>
    <property type="match status" value="1"/>
</dbReference>
<feature type="transmembrane region" description="Helical" evidence="24">
    <location>
        <begin position="841"/>
        <end position="859"/>
    </location>
</feature>
<evidence type="ECO:0000313" key="30">
    <source>
        <dbReference type="Proteomes" id="UP000501392"/>
    </source>
</evidence>
<keyword evidence="9 24" id="KW-0812">Transmembrane</keyword>
<evidence type="ECO:0000256" key="22">
    <source>
        <dbReference type="ARBA" id="ARBA00033745"/>
    </source>
</evidence>
<keyword evidence="16 24" id="KW-0472">Membrane</keyword>
<evidence type="ECO:0000256" key="19">
    <source>
        <dbReference type="ARBA" id="ARBA00023184"/>
    </source>
</evidence>
<dbReference type="EMBL" id="MK503254">
    <property type="protein sequence ID" value="QEI46451.1"/>
    <property type="molecule type" value="Viral_cRNA"/>
</dbReference>
<evidence type="ECO:0000256" key="13">
    <source>
        <dbReference type="ARBA" id="ARBA00022844"/>
    </source>
</evidence>
<feature type="domain" description="Phlebovirus glycoprotein G1" evidence="25">
    <location>
        <begin position="325"/>
        <end position="856"/>
    </location>
</feature>
<dbReference type="GO" id="GO:0046718">
    <property type="term" value="P:symbiont entry into host cell"/>
    <property type="evidence" value="ECO:0007669"/>
    <property type="project" value="UniProtKB-KW"/>
</dbReference>
<evidence type="ECO:0000259" key="28">
    <source>
        <dbReference type="Pfam" id="PF19019"/>
    </source>
</evidence>
<dbReference type="KEGG" id="vg:65246758"/>
<dbReference type="Pfam" id="PF07243">
    <property type="entry name" value="Phlebovirus_G1"/>
    <property type="match status" value="1"/>
</dbReference>
<keyword evidence="12" id="KW-1040">Host Golgi apparatus</keyword>
<feature type="domain" description="Phlebovirus glycoprotein G2 C-terminal" evidence="28">
    <location>
        <begin position="1197"/>
        <end position="1365"/>
    </location>
</feature>
<keyword evidence="18" id="KW-0325">Glycoprotein</keyword>
<evidence type="ECO:0000259" key="26">
    <source>
        <dbReference type="Pfam" id="PF07245"/>
    </source>
</evidence>
<feature type="transmembrane region" description="Helical" evidence="24">
    <location>
        <begin position="1329"/>
        <end position="1354"/>
    </location>
</feature>
<name>A0A5C0E4I4_9VIRU</name>
<evidence type="ECO:0000256" key="3">
    <source>
        <dbReference type="ARBA" id="ARBA00004563"/>
    </source>
</evidence>
<evidence type="ECO:0000256" key="9">
    <source>
        <dbReference type="ARBA" id="ARBA00022692"/>
    </source>
</evidence>
<evidence type="ECO:0000256" key="14">
    <source>
        <dbReference type="ARBA" id="ARBA00022870"/>
    </source>
</evidence>
<feature type="transmembrane region" description="Helical" evidence="24">
    <location>
        <begin position="753"/>
        <end position="777"/>
    </location>
</feature>
<keyword evidence="8" id="KW-1162">Viral penetration into host cytoplasm</keyword>
<evidence type="ECO:0000256" key="16">
    <source>
        <dbReference type="ARBA" id="ARBA00023136"/>
    </source>
</evidence>
<evidence type="ECO:0000256" key="21">
    <source>
        <dbReference type="ARBA" id="ARBA00031199"/>
    </source>
</evidence>
<keyword evidence="15 24" id="KW-1133">Transmembrane helix</keyword>
<dbReference type="Gene3D" id="2.60.40.3770">
    <property type="match status" value="1"/>
</dbReference>
<reference evidence="29 30" key="1">
    <citation type="submission" date="2019-02" db="EMBL/GenBank/DDBJ databases">
        <title>Genetic characterization of Rio Grande virus, a new world phlebovirus isolated from pack rats in Texas.</title>
        <authorList>
            <person name="Miller M.M."/>
            <person name="Reeves W.K."/>
            <person name="Szymczak M."/>
        </authorList>
    </citation>
    <scope>NUCLEOTIDE SEQUENCE [LARGE SCALE GENOMIC DNA]</scope>
    <source>
        <strain evidence="29">TBM3-204</strain>
    </source>
</reference>
<dbReference type="GO" id="GO:0055036">
    <property type="term" value="C:virion membrane"/>
    <property type="evidence" value="ECO:0007669"/>
    <property type="project" value="UniProtKB-SubCell"/>
</dbReference>
<dbReference type="Gene3D" id="2.60.98.50">
    <property type="match status" value="3"/>
</dbReference>
<evidence type="ECO:0000256" key="15">
    <source>
        <dbReference type="ARBA" id="ARBA00022989"/>
    </source>
</evidence>
<keyword evidence="30" id="KW-1185">Reference proteome</keyword>
<organism evidence="29 30">
    <name type="scientific">Rio Grande virus</name>
    <dbReference type="NCBI Taxonomy" id="629740"/>
    <lineage>
        <taxon>Viruses</taxon>
        <taxon>Riboviria</taxon>
        <taxon>Orthornavirae</taxon>
        <taxon>Negarnaviricota</taxon>
        <taxon>Polyploviricotina</taxon>
        <taxon>Bunyaviricetes</taxon>
        <taxon>Hareavirales</taxon>
        <taxon>Phenuiviridae</taxon>
        <taxon>Phlebovirus</taxon>
        <taxon>Phlebovirus riograndense</taxon>
    </lineage>
</organism>
<proteinExistence type="inferred from homology"/>
<evidence type="ECO:0000256" key="18">
    <source>
        <dbReference type="ARBA" id="ARBA00023180"/>
    </source>
</evidence>
<keyword evidence="17" id="KW-1015">Disulfide bond</keyword>
<keyword evidence="6" id="KW-1170">Fusion of virus membrane with host endosomal membrane</keyword>
<evidence type="ECO:0000256" key="20">
    <source>
        <dbReference type="ARBA" id="ARBA00023296"/>
    </source>
</evidence>
<comment type="similarity">
    <text evidence="22">Belongs to the phlebovirus envelope glycoprotein family.</text>
</comment>
<keyword evidence="5" id="KW-1168">Fusion of virus membrane with host membrane</keyword>
<evidence type="ECO:0000256" key="24">
    <source>
        <dbReference type="SAM" id="Phobius"/>
    </source>
</evidence>
<evidence type="ECO:0000256" key="7">
    <source>
        <dbReference type="ARBA" id="ARBA00022581"/>
    </source>
</evidence>
<keyword evidence="10" id="KW-0732">Signal</keyword>
<dbReference type="InterPro" id="IPR009879">
    <property type="entry name" value="Phlebovirus_NSM"/>
</dbReference>
<evidence type="ECO:0000256" key="12">
    <source>
        <dbReference type="ARBA" id="ARBA00022812"/>
    </source>
</evidence>
<evidence type="ECO:0000256" key="4">
    <source>
        <dbReference type="ARBA" id="ARBA00015294"/>
    </source>
</evidence>
<keyword evidence="23" id="KW-0175">Coiled coil</keyword>
<evidence type="ECO:0000259" key="27">
    <source>
        <dbReference type="Pfam" id="PF07246"/>
    </source>
</evidence>
<keyword evidence="7" id="KW-0945">Host-virus interaction</keyword>
<evidence type="ECO:0000256" key="1">
    <source>
        <dbReference type="ARBA" id="ARBA00004244"/>
    </source>
</evidence>
<evidence type="ECO:0000313" key="29">
    <source>
        <dbReference type="EMBL" id="QEI46451.1"/>
    </source>
</evidence>
<dbReference type="RefSeq" id="YP_010086080.1">
    <property type="nucleotide sequence ID" value="NC_055311.1"/>
</dbReference>
<keyword evidence="13" id="KW-0946">Virion</keyword>
<protein>
    <recommendedName>
        <fullName evidence="4">Envelopment polyprotein</fullName>
    </recommendedName>
    <alternativeName>
        <fullName evidence="21">M polyprotein</fullName>
    </alternativeName>
</protein>
<dbReference type="GO" id="GO:0039654">
    <property type="term" value="P:fusion of virus membrane with host endosome membrane"/>
    <property type="evidence" value="ECO:0007669"/>
    <property type="project" value="UniProtKB-KW"/>
</dbReference>
<feature type="coiled-coil region" evidence="23">
    <location>
        <begin position="166"/>
        <end position="274"/>
    </location>
</feature>
<evidence type="ECO:0000259" key="25">
    <source>
        <dbReference type="Pfam" id="PF07243"/>
    </source>
</evidence>
<dbReference type="GO" id="GO:0044167">
    <property type="term" value="C:host cell endoplasmic reticulum membrane"/>
    <property type="evidence" value="ECO:0007669"/>
    <property type="project" value="UniProtKB-SubCell"/>
</dbReference>
<dbReference type="GO" id="GO:0044178">
    <property type="term" value="C:host cell Golgi membrane"/>
    <property type="evidence" value="ECO:0007669"/>
    <property type="project" value="UniProtKB-SubCell"/>
</dbReference>
<evidence type="ECO:0000256" key="6">
    <source>
        <dbReference type="ARBA" id="ARBA00022510"/>
    </source>
</evidence>
<dbReference type="InterPro" id="IPR010826">
    <property type="entry name" value="Phlebovirus_G1"/>
</dbReference>
<comment type="subcellular location">
    <subcellularLocation>
        <location evidence="1">Host Golgi apparatus membrane</location>
        <topology evidence="1">Single-pass type I membrane protein</topology>
    </subcellularLocation>
    <subcellularLocation>
        <location evidence="2">Host endoplasmic reticulum membrane</location>
        <topology evidence="2">Single-pass type I membrane protein</topology>
    </subcellularLocation>
    <subcellularLocation>
        <location evidence="3">Virion membrane</location>
        <topology evidence="3">Single-pass type I membrane protein</topology>
    </subcellularLocation>
</comment>
<feature type="domain" description="Phlebovirus glycoprotein G2 fusion" evidence="26">
    <location>
        <begin position="860"/>
        <end position="1179"/>
    </location>
</feature>
<evidence type="ECO:0000256" key="8">
    <source>
        <dbReference type="ARBA" id="ARBA00022595"/>
    </source>
</evidence>
<keyword evidence="19" id="KW-1038">Host endoplasmic reticulum</keyword>
<dbReference type="Pfam" id="PF07246">
    <property type="entry name" value="Phlebovirus_NSM"/>
    <property type="match status" value="1"/>
</dbReference>
<evidence type="ECO:0000256" key="17">
    <source>
        <dbReference type="ARBA" id="ARBA00023157"/>
    </source>
</evidence>
<evidence type="ECO:0000256" key="2">
    <source>
        <dbReference type="ARBA" id="ARBA00004482"/>
    </source>
</evidence>
<evidence type="ECO:0000256" key="11">
    <source>
        <dbReference type="ARBA" id="ARBA00022804"/>
    </source>
</evidence>
<keyword evidence="20" id="KW-1160">Virus entry into host cell</keyword>
<evidence type="ECO:0000256" key="10">
    <source>
        <dbReference type="ARBA" id="ARBA00022729"/>
    </source>
</evidence>
<dbReference type="Proteomes" id="UP000501392">
    <property type="component" value="Genome"/>
</dbReference>
<evidence type="ECO:0000256" key="23">
    <source>
        <dbReference type="SAM" id="Coils"/>
    </source>
</evidence>
<dbReference type="GeneID" id="65246758"/>